<dbReference type="SUPFAM" id="SSF52540">
    <property type="entry name" value="P-loop containing nucleoside triphosphate hydrolases"/>
    <property type="match status" value="1"/>
</dbReference>
<dbReference type="Gene3D" id="3.80.10.10">
    <property type="entry name" value="Ribonuclease Inhibitor"/>
    <property type="match status" value="2"/>
</dbReference>
<comment type="caution">
    <text evidence="5">The sequence shown here is derived from an EMBL/GenBank/DDBJ whole genome shotgun (WGS) entry which is preliminary data.</text>
</comment>
<dbReference type="EMBL" id="JASCZI010181411">
    <property type="protein sequence ID" value="MED6183142.1"/>
    <property type="molecule type" value="Genomic_DNA"/>
</dbReference>
<accession>A0ABU6WBC2</accession>
<dbReference type="Gene3D" id="3.40.50.300">
    <property type="entry name" value="P-loop containing nucleotide triphosphate hydrolases"/>
    <property type="match status" value="1"/>
</dbReference>
<dbReference type="InterPro" id="IPR042197">
    <property type="entry name" value="Apaf_helical"/>
</dbReference>
<dbReference type="SMART" id="SM00255">
    <property type="entry name" value="TIR"/>
    <property type="match status" value="1"/>
</dbReference>
<dbReference type="InterPro" id="IPR027417">
    <property type="entry name" value="P-loop_NTPase"/>
</dbReference>
<evidence type="ECO:0000256" key="3">
    <source>
        <dbReference type="ARBA" id="ARBA00022821"/>
    </source>
</evidence>
<feature type="domain" description="TIR" evidence="4">
    <location>
        <begin position="17"/>
        <end position="182"/>
    </location>
</feature>
<dbReference type="Proteomes" id="UP001341840">
    <property type="component" value="Unassembled WGS sequence"/>
</dbReference>
<reference evidence="5 6" key="1">
    <citation type="journal article" date="2023" name="Plants (Basel)">
        <title>Bridging the Gap: Combining Genomics and Transcriptomics Approaches to Understand Stylosanthes scabra, an Orphan Legume from the Brazilian Caatinga.</title>
        <authorList>
            <person name="Ferreira-Neto J.R.C."/>
            <person name="da Silva M.D."/>
            <person name="Binneck E."/>
            <person name="de Melo N.F."/>
            <person name="da Silva R.H."/>
            <person name="de Melo A.L.T.M."/>
            <person name="Pandolfi V."/>
            <person name="Bustamante F.O."/>
            <person name="Brasileiro-Vidal A.C."/>
            <person name="Benko-Iseppon A.M."/>
        </authorList>
    </citation>
    <scope>NUCLEOTIDE SEQUENCE [LARGE SCALE GENOMIC DNA]</scope>
    <source>
        <tissue evidence="5">Leaves</tissue>
    </source>
</reference>
<dbReference type="PANTHER" id="PTHR11017">
    <property type="entry name" value="LEUCINE-RICH REPEAT-CONTAINING PROTEIN"/>
    <property type="match status" value="1"/>
</dbReference>
<dbReference type="InterPro" id="IPR058192">
    <property type="entry name" value="WHD_ROQ1-like"/>
</dbReference>
<dbReference type="Pfam" id="PF01582">
    <property type="entry name" value="TIR"/>
    <property type="match status" value="1"/>
</dbReference>
<evidence type="ECO:0000256" key="1">
    <source>
        <dbReference type="ARBA" id="ARBA00022614"/>
    </source>
</evidence>
<keyword evidence="1" id="KW-0433">Leucine-rich repeat</keyword>
<sequence>MAQIAPSTSSSSFRYNYTYDVFLSFRGQDTRKGFTGSLYNALHQRGIHTFIDDEGLKAGEEITPSLLNAIDDSRIAIVVFSRDYASSSFCLKELVKILDCVDSKGRLVLPVFYDVDPSDVRYQKGSYGVALAKLEKRQNVEEWRKALTKAANLSGWHFKPGPDSEYEYVFINKIVEEVSDKLKRGPLHIADYPVGLQPRVQELTKLLRIGVDNDKVKMVGIHGIGGIGITTIASALYNSIADRFEASCFLSNVREKSSKNGLVSLQETLLLELLGEEVKLGGVNQGIPIIKRRLSQKKVLLCLDDVDSLQQLQALAGGSDWFGSGSRVIITTRDKHLLLSHTDVKVKSYRVKELNNGEALELLRWHAFKGEEVDPSYADLLSRVIRYANGLPFVLIVIGSNLSGKSLDEWNSALENYEKRPNRSVQEMLTVIYEGLEDIQKEIFLDIACFFVGEKLEYVNNMLLHGRGFNPEYGIGVLIQKSLLMDKYGHASMHDLITEMGREIVRKESEVEPGNRSRLWFYEDIIHVLEEDMGSEKTEIMIIDLPEDEEVFWTGEEFKKMKNLKILKVINARFSTTPKYLPNSLRVLDWERYPSPCLPPDFRPRKLSMLNLPNSSLKLDNPLKNFKSLSHVNFEGCESLVQLPDLSGVPNLTELCLDDCINLNKVHDSIGFLHKLRNLSAKGCTKLGLFPPSINLTSLETFSLWGCSSLTNFPEILGKMEYLEDVDLGSTAIKALPHSIQNLVGLRRLDLISCNRLNQLPSSIFLLPKLESLEAESCKGCQILTNYERQENMDIIVSSKVKDLHLRDCNVSDEFLPIYFTCFPNIEMLHLGSNDFTTLPSCIKDCHFLTSIYLDDCKLLQHITSLPPNIKTLSARNCISLTSHSTSMLLSQEIHEVGGTHFMFPGTKIPDWFDQHKEGASVSFWFRKKFPEIALCFVFGGLDKEPRKFEVKFYVFINGKPPFYSNEGGNTFRMLTDHVFLFDLQKVVELPSYQFDQVVLEDEWNHVEIHCLDSPTVLESSLDMAIVKWGGVHVFNKQGNHMDDVSFSNPQNRTYDLAARYPWIKNQHALT</sequence>
<dbReference type="PANTHER" id="PTHR11017:SF570">
    <property type="entry name" value="DISEASE RESISTANCE PROTEIN (TIR-NBS CLASS)-RELATED"/>
    <property type="match status" value="1"/>
</dbReference>
<keyword evidence="3" id="KW-0611">Plant defense</keyword>
<dbReference type="InterPro" id="IPR044974">
    <property type="entry name" value="Disease_R_plants"/>
</dbReference>
<keyword evidence="6" id="KW-1185">Reference proteome</keyword>
<dbReference type="SUPFAM" id="SSF46785">
    <property type="entry name" value="Winged helix' DNA-binding domain"/>
    <property type="match status" value="1"/>
</dbReference>
<dbReference type="InterPro" id="IPR058546">
    <property type="entry name" value="RPS4B/Roq1-like_LRR"/>
</dbReference>
<evidence type="ECO:0000313" key="6">
    <source>
        <dbReference type="Proteomes" id="UP001341840"/>
    </source>
</evidence>
<name>A0ABU6WBC2_9FABA</name>
<dbReference type="PRINTS" id="PR00364">
    <property type="entry name" value="DISEASERSIST"/>
</dbReference>
<dbReference type="SUPFAM" id="SSF52058">
    <property type="entry name" value="L domain-like"/>
    <property type="match status" value="1"/>
</dbReference>
<evidence type="ECO:0000259" key="4">
    <source>
        <dbReference type="PROSITE" id="PS50104"/>
    </source>
</evidence>
<dbReference type="Pfam" id="PF00931">
    <property type="entry name" value="NB-ARC"/>
    <property type="match status" value="1"/>
</dbReference>
<dbReference type="SUPFAM" id="SSF52200">
    <property type="entry name" value="Toll/Interleukin receptor TIR domain"/>
    <property type="match status" value="1"/>
</dbReference>
<keyword evidence="2" id="KW-0677">Repeat</keyword>
<evidence type="ECO:0000256" key="2">
    <source>
        <dbReference type="ARBA" id="ARBA00022737"/>
    </source>
</evidence>
<dbReference type="InterPro" id="IPR000157">
    <property type="entry name" value="TIR_dom"/>
</dbReference>
<evidence type="ECO:0000313" key="5">
    <source>
        <dbReference type="EMBL" id="MED6183142.1"/>
    </source>
</evidence>
<dbReference type="InterPro" id="IPR036390">
    <property type="entry name" value="WH_DNA-bd_sf"/>
</dbReference>
<dbReference type="InterPro" id="IPR032675">
    <property type="entry name" value="LRR_dom_sf"/>
</dbReference>
<organism evidence="5 6">
    <name type="scientific">Stylosanthes scabra</name>
    <dbReference type="NCBI Taxonomy" id="79078"/>
    <lineage>
        <taxon>Eukaryota</taxon>
        <taxon>Viridiplantae</taxon>
        <taxon>Streptophyta</taxon>
        <taxon>Embryophyta</taxon>
        <taxon>Tracheophyta</taxon>
        <taxon>Spermatophyta</taxon>
        <taxon>Magnoliopsida</taxon>
        <taxon>eudicotyledons</taxon>
        <taxon>Gunneridae</taxon>
        <taxon>Pentapetalae</taxon>
        <taxon>rosids</taxon>
        <taxon>fabids</taxon>
        <taxon>Fabales</taxon>
        <taxon>Fabaceae</taxon>
        <taxon>Papilionoideae</taxon>
        <taxon>50 kb inversion clade</taxon>
        <taxon>dalbergioids sensu lato</taxon>
        <taxon>Dalbergieae</taxon>
        <taxon>Pterocarpus clade</taxon>
        <taxon>Stylosanthes</taxon>
    </lineage>
</organism>
<proteinExistence type="predicted"/>
<dbReference type="Pfam" id="PF23282">
    <property type="entry name" value="WHD_ROQ1"/>
    <property type="match status" value="1"/>
</dbReference>
<dbReference type="InterPro" id="IPR035897">
    <property type="entry name" value="Toll_tir_struct_dom_sf"/>
</dbReference>
<dbReference type="Gene3D" id="3.40.50.10140">
    <property type="entry name" value="Toll/interleukin-1 receptor homology (TIR) domain"/>
    <property type="match status" value="1"/>
</dbReference>
<gene>
    <name evidence="5" type="ORF">PIB30_035353</name>
</gene>
<dbReference type="PROSITE" id="PS50104">
    <property type="entry name" value="TIR"/>
    <property type="match status" value="1"/>
</dbReference>
<dbReference type="Gene3D" id="1.10.8.430">
    <property type="entry name" value="Helical domain of apoptotic protease-activating factors"/>
    <property type="match status" value="1"/>
</dbReference>
<dbReference type="InterPro" id="IPR002182">
    <property type="entry name" value="NB-ARC"/>
</dbReference>
<protein>
    <recommendedName>
        <fullName evidence="4">TIR domain-containing protein</fullName>
    </recommendedName>
</protein>
<dbReference type="Pfam" id="PF23286">
    <property type="entry name" value="LRR_13"/>
    <property type="match status" value="1"/>
</dbReference>